<keyword evidence="9" id="KW-0407">Ion channel</keyword>
<name>A0AA39HR31_9BILA</name>
<evidence type="ECO:0000256" key="4">
    <source>
        <dbReference type="ARBA" id="ARBA00022475"/>
    </source>
</evidence>
<dbReference type="InterPro" id="IPR056769">
    <property type="entry name" value="Piezo_TM1-24"/>
</dbReference>
<evidence type="ECO:0000259" key="14">
    <source>
        <dbReference type="Pfam" id="PF23188"/>
    </source>
</evidence>
<comment type="caution">
    <text evidence="17">The sequence shown here is derived from an EMBL/GenBank/DDBJ whole genome shotgun (WGS) entry which is preliminary data.</text>
</comment>
<feature type="region of interest" description="Disordered" evidence="10">
    <location>
        <begin position="1725"/>
        <end position="1774"/>
    </location>
</feature>
<feature type="transmembrane region" description="Helical" evidence="11">
    <location>
        <begin position="1143"/>
        <end position="1167"/>
    </location>
</feature>
<dbReference type="Pfam" id="PF24874">
    <property type="entry name" value="Piezo_THU9_anchor"/>
    <property type="match status" value="1"/>
</dbReference>
<feature type="region of interest" description="Disordered" evidence="10">
    <location>
        <begin position="2946"/>
        <end position="3000"/>
    </location>
</feature>
<feature type="transmembrane region" description="Helical" evidence="11">
    <location>
        <begin position="717"/>
        <end position="734"/>
    </location>
</feature>
<feature type="compositionally biased region" description="Basic and acidic residues" evidence="10">
    <location>
        <begin position="2991"/>
        <end position="3000"/>
    </location>
</feature>
<feature type="transmembrane region" description="Helical" evidence="11">
    <location>
        <begin position="398"/>
        <end position="417"/>
    </location>
</feature>
<feature type="domain" description="Piezo THU9 and anchor" evidence="16">
    <location>
        <begin position="2183"/>
        <end position="2420"/>
    </location>
</feature>
<feature type="domain" description="Piezo TM25-28" evidence="13">
    <location>
        <begin position="1255"/>
        <end position="1492"/>
    </location>
</feature>
<dbReference type="InterPro" id="IPR031805">
    <property type="entry name" value="Piezo_TM25-28"/>
</dbReference>
<feature type="transmembrane region" description="Helical" evidence="11">
    <location>
        <begin position="695"/>
        <end position="711"/>
    </location>
</feature>
<evidence type="ECO:0000313" key="17">
    <source>
        <dbReference type="EMBL" id="KAK0410515.1"/>
    </source>
</evidence>
<feature type="transmembrane region" description="Helical" evidence="11">
    <location>
        <begin position="2003"/>
        <end position="2022"/>
    </location>
</feature>
<reference evidence="17" key="1">
    <citation type="submission" date="2023-06" db="EMBL/GenBank/DDBJ databases">
        <title>Genomic analysis of the entomopathogenic nematode Steinernema hermaphroditum.</title>
        <authorList>
            <person name="Schwarz E.M."/>
            <person name="Heppert J.K."/>
            <person name="Baniya A."/>
            <person name="Schwartz H.T."/>
            <person name="Tan C.-H."/>
            <person name="Antoshechkin I."/>
            <person name="Sternberg P.W."/>
            <person name="Goodrich-Blair H."/>
            <person name="Dillman A.R."/>
        </authorList>
    </citation>
    <scope>NUCLEOTIDE SEQUENCE</scope>
    <source>
        <strain evidence="17">PS9179</strain>
        <tissue evidence="17">Whole animal</tissue>
    </source>
</reference>
<keyword evidence="8 11" id="KW-0472">Membrane</keyword>
<feature type="transmembrane region" description="Helical" evidence="11">
    <location>
        <begin position="128"/>
        <end position="146"/>
    </location>
</feature>
<evidence type="ECO:0000256" key="11">
    <source>
        <dbReference type="SAM" id="Phobius"/>
    </source>
</evidence>
<keyword evidence="3" id="KW-0813">Transport</keyword>
<feature type="compositionally biased region" description="Low complexity" evidence="10">
    <location>
        <begin position="1745"/>
        <end position="1755"/>
    </location>
</feature>
<feature type="transmembrane region" description="Helical" evidence="11">
    <location>
        <begin position="605"/>
        <end position="622"/>
    </location>
</feature>
<evidence type="ECO:0000256" key="6">
    <source>
        <dbReference type="ARBA" id="ARBA00022989"/>
    </source>
</evidence>
<feature type="region of interest" description="Disordered" evidence="10">
    <location>
        <begin position="1500"/>
        <end position="1561"/>
    </location>
</feature>
<feature type="compositionally biased region" description="Basic and acidic residues" evidence="10">
    <location>
        <begin position="1618"/>
        <end position="1627"/>
    </location>
</feature>
<evidence type="ECO:0000259" key="16">
    <source>
        <dbReference type="Pfam" id="PF24874"/>
    </source>
</evidence>
<proteinExistence type="inferred from homology"/>
<feature type="transmembrane region" description="Helical" evidence="11">
    <location>
        <begin position="2185"/>
        <end position="2207"/>
    </location>
</feature>
<feature type="compositionally biased region" description="Basic residues" evidence="10">
    <location>
        <begin position="1764"/>
        <end position="1773"/>
    </location>
</feature>
<evidence type="ECO:0000259" key="13">
    <source>
        <dbReference type="Pfam" id="PF15917"/>
    </source>
</evidence>
<dbReference type="Pfam" id="PF12166">
    <property type="entry name" value="Piezo_cap"/>
    <property type="match status" value="1"/>
</dbReference>
<dbReference type="GO" id="GO:0005886">
    <property type="term" value="C:plasma membrane"/>
    <property type="evidence" value="ECO:0007669"/>
    <property type="project" value="UniProtKB-SubCell"/>
</dbReference>
<feature type="compositionally biased region" description="Basic and acidic residues" evidence="10">
    <location>
        <begin position="1532"/>
        <end position="1541"/>
    </location>
</feature>
<feature type="transmembrane region" description="Helical" evidence="11">
    <location>
        <begin position="1334"/>
        <end position="1358"/>
    </location>
</feature>
<dbReference type="InterPro" id="IPR056768">
    <property type="entry name" value="THU_Piezo"/>
</dbReference>
<dbReference type="InterPro" id="IPR027272">
    <property type="entry name" value="Piezo"/>
</dbReference>
<feature type="transmembrane region" description="Helical" evidence="11">
    <location>
        <begin position="2818"/>
        <end position="2843"/>
    </location>
</feature>
<feature type="transmembrane region" description="Helical" evidence="11">
    <location>
        <begin position="2029"/>
        <end position="2047"/>
    </location>
</feature>
<feature type="transmembrane region" description="Helical" evidence="11">
    <location>
        <begin position="342"/>
        <end position="362"/>
    </location>
</feature>
<feature type="compositionally biased region" description="Polar residues" evidence="10">
    <location>
        <begin position="2948"/>
        <end position="2970"/>
    </location>
</feature>
<feature type="compositionally biased region" description="Acidic residues" evidence="10">
    <location>
        <begin position="1946"/>
        <end position="1960"/>
    </location>
</feature>
<evidence type="ECO:0000256" key="8">
    <source>
        <dbReference type="ARBA" id="ARBA00023136"/>
    </source>
</evidence>
<feature type="transmembrane region" description="Helical" evidence="11">
    <location>
        <begin position="303"/>
        <end position="321"/>
    </location>
</feature>
<feature type="transmembrane region" description="Helical" evidence="11">
    <location>
        <begin position="2784"/>
        <end position="2806"/>
    </location>
</feature>
<feature type="transmembrane region" description="Helical" evidence="11">
    <location>
        <begin position="1088"/>
        <end position="1107"/>
    </location>
</feature>
<feature type="transmembrane region" description="Helical" evidence="11">
    <location>
        <begin position="553"/>
        <end position="574"/>
    </location>
</feature>
<comment type="similarity">
    <text evidence="2">Belongs to the PIEZO (TC 1.A.75) family.</text>
</comment>
<feature type="transmembrane region" description="Helical" evidence="11">
    <location>
        <begin position="2227"/>
        <end position="2247"/>
    </location>
</feature>
<feature type="transmembrane region" description="Helical" evidence="11">
    <location>
        <begin position="2667"/>
        <end position="2690"/>
    </location>
</feature>
<feature type="transmembrane region" description="Helical" evidence="11">
    <location>
        <begin position="1279"/>
        <end position="1297"/>
    </location>
</feature>
<dbReference type="EMBL" id="JAUCMV010000003">
    <property type="protein sequence ID" value="KAK0410515.1"/>
    <property type="molecule type" value="Genomic_DNA"/>
</dbReference>
<organism evidence="17 18">
    <name type="scientific">Steinernema hermaphroditum</name>
    <dbReference type="NCBI Taxonomy" id="289476"/>
    <lineage>
        <taxon>Eukaryota</taxon>
        <taxon>Metazoa</taxon>
        <taxon>Ecdysozoa</taxon>
        <taxon>Nematoda</taxon>
        <taxon>Chromadorea</taxon>
        <taxon>Rhabditida</taxon>
        <taxon>Tylenchina</taxon>
        <taxon>Panagrolaimomorpha</taxon>
        <taxon>Strongyloidoidea</taxon>
        <taxon>Steinernematidae</taxon>
        <taxon>Steinernema</taxon>
    </lineage>
</organism>
<feature type="transmembrane region" description="Helical" evidence="11">
    <location>
        <begin position="1303"/>
        <end position="1322"/>
    </location>
</feature>
<keyword evidence="7" id="KW-0406">Ion transport</keyword>
<comment type="subcellular location">
    <subcellularLocation>
        <location evidence="1">Cell membrane</location>
        <topology evidence="1">Multi-pass membrane protein</topology>
    </subcellularLocation>
</comment>
<protein>
    <recommendedName>
        <fullName evidence="19">Piezo-type mechanosensitive ion channel component</fullName>
    </recommendedName>
</protein>
<feature type="transmembrane region" description="Helical" evidence="11">
    <location>
        <begin position="2849"/>
        <end position="2882"/>
    </location>
</feature>
<feature type="compositionally biased region" description="Basic and acidic residues" evidence="10">
    <location>
        <begin position="1934"/>
        <end position="1945"/>
    </location>
</feature>
<dbReference type="PANTHER" id="PTHR47049:SF2">
    <property type="entry name" value="PIEZO-TYPE MECHANOSENSITIVE ION CHANNEL HOMOLOG"/>
    <property type="match status" value="1"/>
</dbReference>
<evidence type="ECO:0000256" key="10">
    <source>
        <dbReference type="SAM" id="MobiDB-lite"/>
    </source>
</evidence>
<evidence type="ECO:0000256" key="7">
    <source>
        <dbReference type="ARBA" id="ARBA00023065"/>
    </source>
</evidence>
<evidence type="ECO:0000256" key="3">
    <source>
        <dbReference type="ARBA" id="ARBA00022448"/>
    </source>
</evidence>
<feature type="region of interest" description="Disordered" evidence="10">
    <location>
        <begin position="1934"/>
        <end position="1964"/>
    </location>
</feature>
<evidence type="ECO:0000256" key="1">
    <source>
        <dbReference type="ARBA" id="ARBA00004651"/>
    </source>
</evidence>
<evidence type="ECO:0000313" key="18">
    <source>
        <dbReference type="Proteomes" id="UP001175271"/>
    </source>
</evidence>
<dbReference type="InterPro" id="IPR031334">
    <property type="entry name" value="Piezo_cap_dom"/>
</dbReference>
<feature type="transmembrane region" description="Helical" evidence="11">
    <location>
        <begin position="2322"/>
        <end position="2341"/>
    </location>
</feature>
<keyword evidence="6 11" id="KW-1133">Transmembrane helix</keyword>
<feature type="domain" description="Piezo TM1-24" evidence="15">
    <location>
        <begin position="125"/>
        <end position="825"/>
    </location>
</feature>
<feature type="transmembrane region" description="Helical" evidence="11">
    <location>
        <begin position="216"/>
        <end position="236"/>
    </location>
</feature>
<dbReference type="Pfam" id="PF23188">
    <property type="entry name" value="THU_Piezo1"/>
    <property type="match status" value="1"/>
</dbReference>
<feature type="transmembrane region" description="Helical" evidence="11">
    <location>
        <begin position="1114"/>
        <end position="1131"/>
    </location>
</feature>
<keyword evidence="5 11" id="KW-0812">Transmembrane</keyword>
<dbReference type="PANTHER" id="PTHR47049">
    <property type="entry name" value="PIEZO-TYPE MECHANOSENSITIVE ION CHANNEL HOMOLOG"/>
    <property type="match status" value="1"/>
</dbReference>
<feature type="transmembrane region" description="Helical" evidence="11">
    <location>
        <begin position="1032"/>
        <end position="1050"/>
    </location>
</feature>
<evidence type="ECO:0000259" key="15">
    <source>
        <dbReference type="Pfam" id="PF24871"/>
    </source>
</evidence>
<evidence type="ECO:0000259" key="12">
    <source>
        <dbReference type="Pfam" id="PF12166"/>
    </source>
</evidence>
<feature type="transmembrane region" description="Helical" evidence="11">
    <location>
        <begin position="746"/>
        <end position="766"/>
    </location>
</feature>
<keyword evidence="18" id="KW-1185">Reference proteome</keyword>
<gene>
    <name evidence="17" type="ORF">QR680_005168</name>
</gene>
<accession>A0AA39HR31</accession>
<dbReference type="Proteomes" id="UP001175271">
    <property type="component" value="Unassembled WGS sequence"/>
</dbReference>
<evidence type="ECO:0000256" key="5">
    <source>
        <dbReference type="ARBA" id="ARBA00022692"/>
    </source>
</evidence>
<feature type="domain" description="Piezo non-specific cation channel cap" evidence="12">
    <location>
        <begin position="2457"/>
        <end position="2753"/>
    </location>
</feature>
<feature type="region of interest" description="Disordered" evidence="10">
    <location>
        <begin position="1598"/>
        <end position="1627"/>
    </location>
</feature>
<dbReference type="Pfam" id="PF24871">
    <property type="entry name" value="Piezo_TM1-24"/>
    <property type="match status" value="1"/>
</dbReference>
<feature type="transmembrane region" description="Helical" evidence="11">
    <location>
        <begin position="2256"/>
        <end position="2276"/>
    </location>
</feature>
<feature type="transmembrane region" description="Helical" evidence="11">
    <location>
        <begin position="799"/>
        <end position="820"/>
    </location>
</feature>
<feature type="transmembrane region" description="Helical" evidence="11">
    <location>
        <begin position="2395"/>
        <end position="2419"/>
    </location>
</feature>
<dbReference type="InterPro" id="IPR056770">
    <property type="entry name" value="Piezo_THU9_anchor"/>
</dbReference>
<evidence type="ECO:0008006" key="19">
    <source>
        <dbReference type="Google" id="ProtNLM"/>
    </source>
</evidence>
<evidence type="ECO:0000256" key="9">
    <source>
        <dbReference type="ARBA" id="ARBA00023303"/>
    </source>
</evidence>
<feature type="domain" description="Piezo transmembrane helical unit" evidence="14">
    <location>
        <begin position="1985"/>
        <end position="2103"/>
    </location>
</feature>
<feature type="transmembrane region" description="Helical" evidence="11">
    <location>
        <begin position="528"/>
        <end position="546"/>
    </location>
</feature>
<evidence type="ECO:0000256" key="2">
    <source>
        <dbReference type="ARBA" id="ARBA00007821"/>
    </source>
</evidence>
<feature type="compositionally biased region" description="Basic and acidic residues" evidence="10">
    <location>
        <begin position="1725"/>
        <end position="1734"/>
    </location>
</feature>
<feature type="transmembrane region" description="Helical" evidence="11">
    <location>
        <begin position="158"/>
        <end position="179"/>
    </location>
</feature>
<feature type="transmembrane region" description="Helical" evidence="11">
    <location>
        <begin position="958"/>
        <end position="979"/>
    </location>
</feature>
<dbReference type="Pfam" id="PF15917">
    <property type="entry name" value="Piezo_TM25-28"/>
    <property type="match status" value="1"/>
</dbReference>
<feature type="transmembrane region" description="Helical" evidence="11">
    <location>
        <begin position="2282"/>
        <end position="2301"/>
    </location>
</feature>
<keyword evidence="4" id="KW-1003">Cell membrane</keyword>
<dbReference type="GO" id="GO:0008381">
    <property type="term" value="F:mechanosensitive monoatomic ion channel activity"/>
    <property type="evidence" value="ECO:0007669"/>
    <property type="project" value="InterPro"/>
</dbReference>
<sequence length="3107" mass="354414">MMFSLFSAPPKTKLIPHLRTGSSESPKTRKGNRDVLLFSFRDSNSFVPPRAIVFAASKGIRHVLSRDLCRRLVTPLEGSVSESRHRSLLCGNVSDDHPRRMRPIAFVLLHNVALPSVLISAFVLRVNLFSFVYVFFSLLVPFFLTPSNSRFKGCPKRFLTSICLYALLVLGSQLLYNVLVHQNLLRFLRPHYKCGGASQILRQVGLENVRQADSLYLLRIFFPELIVLGACCILLLRVKFQRPPKYSEESESEVPSHSQSEIDEQEEWKRFLSNQKLRSYLDHTQSVLTCVLCGFSGCILPSVLNGVYFVTFVFVATAWAFHRRSLTDRVCGHTHRWLLPYMALHLTLLYAFQFPFVHRFVIPHDTVARLFGLLQFLRFPCEPLPYPVEVFAWRWTEFAMPAVVFVSYTIIALMTVLRKEHFDVVVAKTNGSMSSPVHELRAHSLASPKGSKGKNDDDYINLESVAVEKSKSLDLRPSEEHVLRRPSLKFLMERASLDDRTVVRFLHLLRSQSYAFTLLVMMAWAMTYHSWLTFVLLIVSCAVWMYPDSQRFCLRIIPFITIYAEFLLFIQYVYGFKLTQSELPDEKPLILRQLGFEKPRDSPPFYPLLLKSLFTCAFWLTLKQRMVESSKGADQNRLFSLPLVMTAQNEGRRQSSGSLPPMPQMPWMPSAATSSSLFKEDTRLGRFLLSLKSNVSRYWIVVNLALLLVISVQNPVVMYRIFYMLFFLLFLMCFQLSFPVWRKLQYAFWMIMLAYCMFVLTLIYTYQFHGLPNFYIEYLGMSDAVVRSFGLEQISTSQLFIRLLTPISFLIFSLIQVNFFHSKLMERSARWEEAAFHRKPHLRFVLEQLRGVHGRLGYIKSIVETDAKDVEKGISRPKTSTFKGQKKMKEVIQRLEAKCQQVFSHRQVLSNLLLRLLEIHADKIVAFAIVHVALKQVSALNLPLVVVVAIFVPLRWPAKRACNFVAIWVTVVIFCKMLYQMEFFDEDVFSVQCESTLNETLNETTIDLSEEMLVHPFHWFGMHKTDSIFHYIKDYVFLMVLLSLRTALFIRQEVYRAETNRSVPAEGILFEGVTRAHADKDVVYCAKFFANFLFYKFGLEICFIVCVIDIGYRYDVFSVIYAFWLIALYVMDRPLISRVWSYWVSYLAVNFVLQYVFCVGLPELFCLEYPWSSWDRNLVEWLFLPEFDNVLNPKKLTADFFLLLVCSCQLHVFGIEEEYGDKYAGGSNASLLGSKSLGSLVRRVNLLVDKMHATKSIYGVPDFISSSGQNLLDQLKTCVFLYAYWLTLAVVFIAGTTRVTLFALGYVVGCFAFLWIGNALFNKPIAFAVRLWDFMILYNLWAMLMKVSLQVVGCVYMSQMYKNFCWVLQLFGIACMKSRIDPSKSESSTSTLNPSAVIDSAILAECEVPTNEAGIFYDGLCFVFLVVQRRIFCSEYFKHVIAELQAQQFLASRGAEILSMITQKDVEEAERNENEFLEKIRRQMNKIRRAHTRELSTLKVIGGRGKGSPGTELDFEGSIVTSPANVDAETEGSERPPERPTDLPIPENVAADDGLSTDSNHGLVLSPAQSAMSPSSAFLSVGAEENELKRRSVDYGQLHHSKQSVERQKSMVLSKSSEGARGRKFPEETKNLNPKVETYVAADEGGVKGLGPLQLLNFAFKKGTISDALKESNEIEATHLRLKKEMEDTFGVADHEAIRRAILRQKARKAKADYDEATFDEEALTHREATETMKAHLSRKRSSRSSKGSISRSPSQAFMDRKGSSRRSSRRSSKTAEFLSLGSFIKRRRSALKETSGDVLKDIENMKHQHKKKGNTFGQIRARYLKFRLYAVEFGRNLAIFLLMLGRGVMESIISTLMRLSRDYRYIAHILQEEKKLHKKLFNQSGGHVLEPSQSLKKKRKAIIRENMINSDQLTRKFGFDEGIRQLHTYFEKKTEGEEDKTREDAGEDSSAEDEHDSEENSTQSTGSEYLFVRLVIAAYYLVLSRSELICYLMVVLNHINSASVISMPLPLMTFLWGALTVPRPSKRFWIALISYTGAMVIVKYVFQFGFFPWNRGAGSINPLWLPRIIGVEKRLNYCTWDIALLMTLFFHRSLLMTIGLWKDDSDDGDSASLKRKKFSTRERIHGPERENSEESNSFLANFKEDVKKYIKHKEIKSKMTKRFGRIRGFFVHLLTPTNRYPVDIYAPMFMCDVVCFLIVIFGYSSFGTDQGAGSVAAYFEENKVPGTLVAMLILQFVLIVFDRAIFLRKFLFGKIVLQIALVIFVHIWMFLLLPAATDRLFIANTGCKLWYFIKCIYFIISAKQIRAGYPKRSLGTIATNNYSAVNWVLYKLFMLIPFLFELRSLMDWMWMDTSLGIGDWFALQDIYSHISMLKCEQNIEEEYPTPKGVKKRPILKYGLGGVLLFIIILIIWFPLVLYSMANTVGTRSLPVECTCRLTIAGYQPLFESTNQLGGIRELTEAEYEKLQYPYRLSKTSQSYMADYDHLDVVLAQIHGDSSSRWQISPPSRLSLIDNLNSSNVISMKFEWYFKRPPDEKLQFGLVEDFRTIELGENDTIRQELIDVITGESNKSILIPHLFPPMVKVPGEGKAQYVSALLSEHLEDETAPIEGAFDDVELQLKTTDDGVEWWQIRMVDPLFDPIIKSPPVVKEGITMYGFVDKVFPKSFSVITGGGILGLYFSMVLVFGRFMRMLVTGAMQRIMFDELPNVDRVLQLCLDIFLVRDAGELELEENLFAKLVFLFRSPATLIKWTCEKTSGRLSKERLMDLPGSDSYSSEALKTLKLAIFAHFSISTGAFLFCAIGLAVGFSKIATATIVAFVQAMSSLVGLVFFALALLVAFQIVVGASEVFYAALLFLHVRIFVGSGMALLFFVQGAMIFMAMQKPRINLPKALVNLTEGLFDKPQHVDESYTPADMRSWSILNLDSAWSQFSSSVASLSNVSSLTFPPHQSRSDTSINTLQSNEGPNTRNAAGRERKTKAEHKKISSVTKPESKNSNAEKMKSLQRIVKESCVSATIDVDSSASSEQYLFERCPQAAELPRSCVQMAEKTANVLPIDICSAPKTVEANEKASYRLIHQAKRSAMVTVKTKPVEKAVDFSEDNKQRKG</sequence>